<feature type="transmembrane region" description="Helical" evidence="10">
    <location>
        <begin position="413"/>
        <end position="434"/>
    </location>
</feature>
<feature type="transmembrane region" description="Helical" evidence="10">
    <location>
        <begin position="352"/>
        <end position="376"/>
    </location>
</feature>
<evidence type="ECO:0000256" key="4">
    <source>
        <dbReference type="ARBA" id="ARBA00022538"/>
    </source>
</evidence>
<feature type="transmembrane region" description="Helical" evidence="10">
    <location>
        <begin position="20"/>
        <end position="38"/>
    </location>
</feature>
<evidence type="ECO:0000256" key="5">
    <source>
        <dbReference type="ARBA" id="ARBA00022692"/>
    </source>
</evidence>
<name>A0A841KXR3_9FIRM</name>
<organism evidence="11 12">
    <name type="scientific">Anaerosolibacter carboniphilus</name>
    <dbReference type="NCBI Taxonomy" id="1417629"/>
    <lineage>
        <taxon>Bacteria</taxon>
        <taxon>Bacillati</taxon>
        <taxon>Bacillota</taxon>
        <taxon>Clostridia</taxon>
        <taxon>Peptostreptococcales</taxon>
        <taxon>Thermotaleaceae</taxon>
        <taxon>Anaerosolibacter</taxon>
    </lineage>
</organism>
<reference evidence="11 12" key="1">
    <citation type="submission" date="2020-08" db="EMBL/GenBank/DDBJ databases">
        <title>Genomic Encyclopedia of Type Strains, Phase IV (KMG-IV): sequencing the most valuable type-strain genomes for metagenomic binning, comparative biology and taxonomic classification.</title>
        <authorList>
            <person name="Goeker M."/>
        </authorList>
    </citation>
    <scope>NUCLEOTIDE SEQUENCE [LARGE SCALE GENOMIC DNA]</scope>
    <source>
        <strain evidence="11 12">DSM 103526</strain>
    </source>
</reference>
<feature type="transmembrane region" description="Helical" evidence="10">
    <location>
        <begin position="233"/>
        <end position="254"/>
    </location>
</feature>
<keyword evidence="12" id="KW-1185">Reference proteome</keyword>
<sequence length="454" mass="48712">MFTIDFRLKHEDIKLNPAQTLVMGFAAVILIGAILLNLPIASKNGESVGFINALFTSASAVCVTGLVVVDTGTYWTIFGQVIILLLIQIGGLGFMTLTTLIALVLGKRIMLRERLVMQEALNQFSTAGVVRLTQQIIITTFSIEGVAALLLSIRFIPLYGLAKGIGYGVFHSISAFCNAGFDLIGDFRSLTPFVEDPLINIVVGSLIILGGLGFAVVMEVWNKKSFKNFSLHTKLVLLITGILLSVGFIVILVLEYSNPDTMAGLTLKGKLLSAGFHSITPRTAGFNTLPTDKLTMASIFFTIVLMFIGGSPAGTAGGVKTTTAGVILWTIISEIRGKADTEVFKKRIPREIVSRSLAIIGLAGTLVIIVTMMLSITEKGPSFLEIFFEVTSAFGTVGLSLGITSNLTNIGKLLISFTMFAGRVGPLTVALALANQQLRNKGHYRYPEEKVIVG</sequence>
<protein>
    <submittedName>
        <fullName evidence="11">Trk system potassium uptake protein TrkH</fullName>
    </submittedName>
</protein>
<comment type="caution">
    <text evidence="11">The sequence shown here is derived from an EMBL/GenBank/DDBJ whole genome shotgun (WGS) entry which is preliminary data.</text>
</comment>
<dbReference type="PANTHER" id="PTHR32024:SF1">
    <property type="entry name" value="KTR SYSTEM POTASSIUM UPTAKE PROTEIN B"/>
    <property type="match status" value="1"/>
</dbReference>
<evidence type="ECO:0000256" key="10">
    <source>
        <dbReference type="SAM" id="Phobius"/>
    </source>
</evidence>
<accession>A0A841KXR3</accession>
<evidence type="ECO:0000313" key="12">
    <source>
        <dbReference type="Proteomes" id="UP000579281"/>
    </source>
</evidence>
<dbReference type="NCBIfam" id="TIGR00933">
    <property type="entry name" value="2a38"/>
    <property type="match status" value="1"/>
</dbReference>
<dbReference type="GO" id="GO:0005886">
    <property type="term" value="C:plasma membrane"/>
    <property type="evidence" value="ECO:0007669"/>
    <property type="project" value="UniProtKB-SubCell"/>
</dbReference>
<dbReference type="GO" id="GO:0015379">
    <property type="term" value="F:potassium:chloride symporter activity"/>
    <property type="evidence" value="ECO:0007669"/>
    <property type="project" value="InterPro"/>
</dbReference>
<evidence type="ECO:0000256" key="3">
    <source>
        <dbReference type="ARBA" id="ARBA00022475"/>
    </source>
</evidence>
<keyword evidence="8" id="KW-0406">Ion transport</keyword>
<feature type="transmembrane region" description="Helical" evidence="10">
    <location>
        <begin position="198"/>
        <end position="221"/>
    </location>
</feature>
<feature type="transmembrane region" description="Helical" evidence="10">
    <location>
        <begin position="50"/>
        <end position="69"/>
    </location>
</feature>
<feature type="transmembrane region" description="Helical" evidence="10">
    <location>
        <begin position="299"/>
        <end position="332"/>
    </location>
</feature>
<dbReference type="AlphaFoldDB" id="A0A841KXR3"/>
<dbReference type="EMBL" id="JACHEN010000033">
    <property type="protein sequence ID" value="MBB6218133.1"/>
    <property type="molecule type" value="Genomic_DNA"/>
</dbReference>
<dbReference type="Proteomes" id="UP000579281">
    <property type="component" value="Unassembled WGS sequence"/>
</dbReference>
<dbReference type="InterPro" id="IPR003445">
    <property type="entry name" value="Cat_transpt"/>
</dbReference>
<keyword evidence="6" id="KW-0630">Potassium</keyword>
<keyword evidence="4" id="KW-0633">Potassium transport</keyword>
<evidence type="ECO:0000256" key="1">
    <source>
        <dbReference type="ARBA" id="ARBA00004651"/>
    </source>
</evidence>
<dbReference type="InterPro" id="IPR004772">
    <property type="entry name" value="TrkH"/>
</dbReference>
<evidence type="ECO:0000256" key="9">
    <source>
        <dbReference type="ARBA" id="ARBA00023136"/>
    </source>
</evidence>
<keyword evidence="3" id="KW-1003">Cell membrane</keyword>
<proteinExistence type="predicted"/>
<gene>
    <name evidence="11" type="ORF">HNQ80_004273</name>
</gene>
<keyword evidence="9 10" id="KW-0472">Membrane</keyword>
<keyword evidence="2" id="KW-0813">Transport</keyword>
<evidence type="ECO:0000256" key="8">
    <source>
        <dbReference type="ARBA" id="ARBA00023065"/>
    </source>
</evidence>
<evidence type="ECO:0000256" key="7">
    <source>
        <dbReference type="ARBA" id="ARBA00022989"/>
    </source>
</evidence>
<comment type="subcellular location">
    <subcellularLocation>
        <location evidence="1">Cell membrane</location>
        <topology evidence="1">Multi-pass membrane protein</topology>
    </subcellularLocation>
</comment>
<evidence type="ECO:0000256" key="6">
    <source>
        <dbReference type="ARBA" id="ARBA00022958"/>
    </source>
</evidence>
<keyword evidence="7 10" id="KW-1133">Transmembrane helix</keyword>
<evidence type="ECO:0000256" key="2">
    <source>
        <dbReference type="ARBA" id="ARBA00022448"/>
    </source>
</evidence>
<feature type="transmembrane region" description="Helical" evidence="10">
    <location>
        <begin position="81"/>
        <end position="105"/>
    </location>
</feature>
<dbReference type="PANTHER" id="PTHR32024">
    <property type="entry name" value="TRK SYSTEM POTASSIUM UPTAKE PROTEIN TRKG-RELATED"/>
    <property type="match status" value="1"/>
</dbReference>
<evidence type="ECO:0000313" key="11">
    <source>
        <dbReference type="EMBL" id="MBB6218133.1"/>
    </source>
</evidence>
<keyword evidence="5 10" id="KW-0812">Transmembrane</keyword>
<feature type="transmembrane region" description="Helical" evidence="10">
    <location>
        <begin position="136"/>
        <end position="156"/>
    </location>
</feature>
<dbReference type="Pfam" id="PF02386">
    <property type="entry name" value="TrkH"/>
    <property type="match status" value="1"/>
</dbReference>